<evidence type="ECO:0000313" key="1">
    <source>
        <dbReference type="EMBL" id="JAH63944.1"/>
    </source>
</evidence>
<proteinExistence type="predicted"/>
<reference evidence="1" key="2">
    <citation type="journal article" date="2015" name="Fish Shellfish Immunol.">
        <title>Early steps in the European eel (Anguilla anguilla)-Vibrio vulnificus interaction in the gills: Role of the RtxA13 toxin.</title>
        <authorList>
            <person name="Callol A."/>
            <person name="Pajuelo D."/>
            <person name="Ebbesson L."/>
            <person name="Teles M."/>
            <person name="MacKenzie S."/>
            <person name="Amaro C."/>
        </authorList>
    </citation>
    <scope>NUCLEOTIDE SEQUENCE</scope>
</reference>
<accession>A0A0E9UDK2</accession>
<protein>
    <submittedName>
        <fullName evidence="1">Uncharacterized protein</fullName>
    </submittedName>
</protein>
<sequence>MLVDVHPQQTQSLNH</sequence>
<name>A0A0E9UDK2_ANGAN</name>
<dbReference type="EMBL" id="GBXM01044633">
    <property type="protein sequence ID" value="JAH63944.1"/>
    <property type="molecule type" value="Transcribed_RNA"/>
</dbReference>
<organism evidence="1">
    <name type="scientific">Anguilla anguilla</name>
    <name type="common">European freshwater eel</name>
    <name type="synonym">Muraena anguilla</name>
    <dbReference type="NCBI Taxonomy" id="7936"/>
    <lineage>
        <taxon>Eukaryota</taxon>
        <taxon>Metazoa</taxon>
        <taxon>Chordata</taxon>
        <taxon>Craniata</taxon>
        <taxon>Vertebrata</taxon>
        <taxon>Euteleostomi</taxon>
        <taxon>Actinopterygii</taxon>
        <taxon>Neopterygii</taxon>
        <taxon>Teleostei</taxon>
        <taxon>Anguilliformes</taxon>
        <taxon>Anguillidae</taxon>
        <taxon>Anguilla</taxon>
    </lineage>
</organism>
<reference evidence="1" key="1">
    <citation type="submission" date="2014-11" db="EMBL/GenBank/DDBJ databases">
        <authorList>
            <person name="Amaro Gonzalez C."/>
        </authorList>
    </citation>
    <scope>NUCLEOTIDE SEQUENCE</scope>
</reference>